<evidence type="ECO:0000256" key="4">
    <source>
        <dbReference type="SAM" id="MobiDB-lite"/>
    </source>
</evidence>
<dbReference type="PRINTS" id="PR00503">
    <property type="entry name" value="BROMODOMAIN"/>
</dbReference>
<name>A0A1Y1HL97_KLENI</name>
<dbReference type="AlphaFoldDB" id="A0A1Y1HL97"/>
<dbReference type="PROSITE" id="PS00633">
    <property type="entry name" value="BROMODOMAIN_1"/>
    <property type="match status" value="1"/>
</dbReference>
<evidence type="ECO:0000259" key="6">
    <source>
        <dbReference type="PROSITE" id="PS50157"/>
    </source>
</evidence>
<dbReference type="Gene3D" id="1.20.920.10">
    <property type="entry name" value="Bromodomain-like"/>
    <property type="match status" value="1"/>
</dbReference>
<dbReference type="PROSITE" id="PS50014">
    <property type="entry name" value="BROMODOMAIN_2"/>
    <property type="match status" value="1"/>
</dbReference>
<dbReference type="SMART" id="SM00297">
    <property type="entry name" value="BROMO"/>
    <property type="match status" value="1"/>
</dbReference>
<feature type="compositionally biased region" description="Basic and acidic residues" evidence="4">
    <location>
        <begin position="640"/>
        <end position="666"/>
    </location>
</feature>
<dbReference type="InterPro" id="IPR044303">
    <property type="entry name" value="ZAT1/4/9"/>
</dbReference>
<dbReference type="OMA" id="RWDAEIK"/>
<feature type="region of interest" description="Disordered" evidence="4">
    <location>
        <begin position="205"/>
        <end position="248"/>
    </location>
</feature>
<organism evidence="7 8">
    <name type="scientific">Klebsormidium nitens</name>
    <name type="common">Green alga</name>
    <name type="synonym">Ulothrix nitens</name>
    <dbReference type="NCBI Taxonomy" id="105231"/>
    <lineage>
        <taxon>Eukaryota</taxon>
        <taxon>Viridiplantae</taxon>
        <taxon>Streptophyta</taxon>
        <taxon>Klebsormidiophyceae</taxon>
        <taxon>Klebsormidiales</taxon>
        <taxon>Klebsormidiaceae</taxon>
        <taxon>Klebsormidium</taxon>
    </lineage>
</organism>
<dbReference type="PROSITE" id="PS50157">
    <property type="entry name" value="ZINC_FINGER_C2H2_2"/>
    <property type="match status" value="3"/>
</dbReference>
<dbReference type="SUPFAM" id="SSF47370">
    <property type="entry name" value="Bromodomain"/>
    <property type="match status" value="1"/>
</dbReference>
<feature type="region of interest" description="Disordered" evidence="4">
    <location>
        <begin position="133"/>
        <end position="178"/>
    </location>
</feature>
<keyword evidence="3" id="KW-0863">Zinc-finger</keyword>
<dbReference type="Proteomes" id="UP000054558">
    <property type="component" value="Unassembled WGS sequence"/>
</dbReference>
<feature type="compositionally biased region" description="Acidic residues" evidence="4">
    <location>
        <begin position="19"/>
        <end position="48"/>
    </location>
</feature>
<dbReference type="InterPro" id="IPR001487">
    <property type="entry name" value="Bromodomain"/>
</dbReference>
<feature type="domain" description="C2H2-type" evidence="6">
    <location>
        <begin position="307"/>
        <end position="329"/>
    </location>
</feature>
<feature type="region of interest" description="Disordered" evidence="4">
    <location>
        <begin position="321"/>
        <end position="365"/>
    </location>
</feature>
<dbReference type="OrthoDB" id="1913335at2759"/>
<keyword evidence="8" id="KW-1185">Reference proteome</keyword>
<dbReference type="SMART" id="SM00355">
    <property type="entry name" value="ZnF_C2H2"/>
    <property type="match status" value="5"/>
</dbReference>
<proteinExistence type="predicted"/>
<dbReference type="STRING" id="105231.A0A1Y1HL97"/>
<keyword evidence="3" id="KW-0862">Zinc</keyword>
<keyword evidence="3" id="KW-0479">Metal-binding</keyword>
<feature type="domain" description="Bromo" evidence="5">
    <location>
        <begin position="435"/>
        <end position="507"/>
    </location>
</feature>
<keyword evidence="1 2" id="KW-0103">Bromodomain</keyword>
<dbReference type="GO" id="GO:0003700">
    <property type="term" value="F:DNA-binding transcription factor activity"/>
    <property type="evidence" value="ECO:0000318"/>
    <property type="project" value="GO_Central"/>
</dbReference>
<feature type="domain" description="C2H2-type" evidence="6">
    <location>
        <begin position="266"/>
        <end position="293"/>
    </location>
</feature>
<accession>A0A1Y1HL97</accession>
<evidence type="ECO:0000256" key="2">
    <source>
        <dbReference type="PROSITE-ProRule" id="PRU00035"/>
    </source>
</evidence>
<dbReference type="SUPFAM" id="SSF57667">
    <property type="entry name" value="beta-beta-alpha zinc fingers"/>
    <property type="match status" value="2"/>
</dbReference>
<dbReference type="PANTHER" id="PTHR46326">
    <property type="entry name" value="ZINC FINGER PROTEIN ZAT1-RELATED"/>
    <property type="match status" value="1"/>
</dbReference>
<dbReference type="InterPro" id="IPR036236">
    <property type="entry name" value="Znf_C2H2_sf"/>
</dbReference>
<dbReference type="Pfam" id="PF13912">
    <property type="entry name" value="zf-C2H2_6"/>
    <property type="match status" value="3"/>
</dbReference>
<feature type="compositionally biased region" description="Basic and acidic residues" evidence="4">
    <location>
        <begin position="676"/>
        <end position="686"/>
    </location>
</feature>
<dbReference type="GO" id="GO:0008270">
    <property type="term" value="F:zinc ion binding"/>
    <property type="evidence" value="ECO:0007669"/>
    <property type="project" value="UniProtKB-KW"/>
</dbReference>
<evidence type="ECO:0000313" key="7">
    <source>
        <dbReference type="EMBL" id="GAQ79384.1"/>
    </source>
</evidence>
<feature type="domain" description="C2H2-type" evidence="6">
    <location>
        <begin position="175"/>
        <end position="208"/>
    </location>
</feature>
<dbReference type="GO" id="GO:0006355">
    <property type="term" value="P:regulation of DNA-templated transcription"/>
    <property type="evidence" value="ECO:0000318"/>
    <property type="project" value="GO_Central"/>
</dbReference>
<feature type="region of interest" description="Disordered" evidence="4">
    <location>
        <begin position="734"/>
        <end position="768"/>
    </location>
</feature>
<dbReference type="Gene3D" id="3.30.160.60">
    <property type="entry name" value="Classic Zinc Finger"/>
    <property type="match status" value="2"/>
</dbReference>
<dbReference type="EMBL" id="DF236978">
    <property type="protein sequence ID" value="GAQ79384.1"/>
    <property type="molecule type" value="Genomic_DNA"/>
</dbReference>
<dbReference type="InterPro" id="IPR018359">
    <property type="entry name" value="Bromodomain_CS"/>
</dbReference>
<dbReference type="GO" id="GO:0000976">
    <property type="term" value="F:transcription cis-regulatory region binding"/>
    <property type="evidence" value="ECO:0000318"/>
    <property type="project" value="GO_Central"/>
</dbReference>
<feature type="region of interest" description="Disordered" evidence="4">
    <location>
        <begin position="1"/>
        <end position="102"/>
    </location>
</feature>
<dbReference type="InterPro" id="IPR036427">
    <property type="entry name" value="Bromodomain-like_sf"/>
</dbReference>
<evidence type="ECO:0000256" key="1">
    <source>
        <dbReference type="ARBA" id="ARBA00023117"/>
    </source>
</evidence>
<feature type="region of interest" description="Disordered" evidence="4">
    <location>
        <begin position="386"/>
        <end position="422"/>
    </location>
</feature>
<dbReference type="Pfam" id="PF00439">
    <property type="entry name" value="Bromodomain"/>
    <property type="match status" value="1"/>
</dbReference>
<feature type="region of interest" description="Disordered" evidence="4">
    <location>
        <begin position="525"/>
        <end position="688"/>
    </location>
</feature>
<feature type="compositionally biased region" description="Basic residues" evidence="4">
    <location>
        <begin position="601"/>
        <end position="613"/>
    </location>
</feature>
<protein>
    <submittedName>
        <fullName evidence="7">Uncharacterized protein</fullName>
    </submittedName>
</protein>
<dbReference type="GO" id="GO:0005634">
    <property type="term" value="C:nucleus"/>
    <property type="evidence" value="ECO:0000318"/>
    <property type="project" value="GO_Central"/>
</dbReference>
<feature type="compositionally biased region" description="Acidic residues" evidence="4">
    <location>
        <begin position="542"/>
        <end position="553"/>
    </location>
</feature>
<feature type="compositionally biased region" description="Basic and acidic residues" evidence="4">
    <location>
        <begin position="749"/>
        <end position="760"/>
    </location>
</feature>
<feature type="region of interest" description="Disordered" evidence="4">
    <location>
        <begin position="278"/>
        <end position="298"/>
    </location>
</feature>
<dbReference type="PANTHER" id="PTHR46326:SF2">
    <property type="entry name" value="ZINC FINGER PROTEIN ZAT1-RELATED"/>
    <property type="match status" value="1"/>
</dbReference>
<gene>
    <name evidence="7" type="ORF">KFL_000290340</name>
</gene>
<dbReference type="InterPro" id="IPR013087">
    <property type="entry name" value="Znf_C2H2_type"/>
</dbReference>
<evidence type="ECO:0000259" key="5">
    <source>
        <dbReference type="PROSITE" id="PS50014"/>
    </source>
</evidence>
<sequence length="793" mass="86399">MASHRSRSRQRAEQGHAMEEEDGDTSGMESNEDEDDLFQDALDGEEIDRDQQEKEDALLQLSDPRSYSTRPRRVPPPEPAPQNDHPQPRVRKRKAADLDQDAIDKPHACEHCGKRFAVLAALWGHTPRCATRTQNLNLEPHPFDRPKFATAQKAPPTPPPTRVSGRPKKPTGEEFPCEHCGRVFSEQVRLYGHLSQCAKRLAHAGKKSAGPETPRGSKKQAVPEAAEEEEDDGESTPPGSPQGSEGPILIRLKRSGKSSEQEDGEFTCPECGRSFASAQALGGHKGSHRSSREEPTPTPAKVVEMGFQCQICGAIFSNGQALGGHKGSHKPTDVYTEEDKRQNARRSSSGVASPPVRRRPAENNATDGGWACDVCGLVFATGQALGGHKGSHKASDYYSEDEKQSNKRRTAPAAKPEDSPEAQLKKALGALKKTMQIADAEPFNVPVDAEGLGIPDYLEVVKSPMDFGTIRTKLEKGEYPGVAEMLTDVRQVSENCRLYNNEADPIVEMLEVVERRFKSEWVKAGLPLDDEGRPATPPPPDSGEEEEGSESEAEGSSPHRERRVRFAPGIQSPPLRTRPPETSTDHSEPEEQAQGTEPRRGRGRPPGRVRARQPLKTGTALHRPNCPCVICKQGRKSGRGRFDRDGSDGESDGGPRPRRSEALHSSDEEESEAAEDAPRQYYEKGAHLPPAQLSAATWRLGHQLFANSAGARLERARGASYLADLLQILHRPDESTSADVNAASDDAWDGGKSENSRDELGPLLSGARRMGPEDLRGALAGLLVPRGTVAGVR</sequence>
<evidence type="ECO:0000313" key="8">
    <source>
        <dbReference type="Proteomes" id="UP000054558"/>
    </source>
</evidence>
<dbReference type="PROSITE" id="PS00028">
    <property type="entry name" value="ZINC_FINGER_C2H2_1"/>
    <property type="match status" value="3"/>
</dbReference>
<reference evidence="7 8" key="1">
    <citation type="journal article" date="2014" name="Nat. Commun.">
        <title>Klebsormidium flaccidum genome reveals primary factors for plant terrestrial adaptation.</title>
        <authorList>
            <person name="Hori K."/>
            <person name="Maruyama F."/>
            <person name="Fujisawa T."/>
            <person name="Togashi T."/>
            <person name="Yamamoto N."/>
            <person name="Seo M."/>
            <person name="Sato S."/>
            <person name="Yamada T."/>
            <person name="Mori H."/>
            <person name="Tajima N."/>
            <person name="Moriyama T."/>
            <person name="Ikeuchi M."/>
            <person name="Watanabe M."/>
            <person name="Wada H."/>
            <person name="Kobayashi K."/>
            <person name="Saito M."/>
            <person name="Masuda T."/>
            <person name="Sasaki-Sekimoto Y."/>
            <person name="Mashiguchi K."/>
            <person name="Awai K."/>
            <person name="Shimojima M."/>
            <person name="Masuda S."/>
            <person name="Iwai M."/>
            <person name="Nobusawa T."/>
            <person name="Narise T."/>
            <person name="Kondo S."/>
            <person name="Saito H."/>
            <person name="Sato R."/>
            <person name="Murakawa M."/>
            <person name="Ihara Y."/>
            <person name="Oshima-Yamada Y."/>
            <person name="Ohtaka K."/>
            <person name="Satoh M."/>
            <person name="Sonobe K."/>
            <person name="Ishii M."/>
            <person name="Ohtani R."/>
            <person name="Kanamori-Sato M."/>
            <person name="Honoki R."/>
            <person name="Miyazaki D."/>
            <person name="Mochizuki H."/>
            <person name="Umetsu J."/>
            <person name="Higashi K."/>
            <person name="Shibata D."/>
            <person name="Kamiya Y."/>
            <person name="Sato N."/>
            <person name="Nakamura Y."/>
            <person name="Tabata S."/>
            <person name="Ida S."/>
            <person name="Kurokawa K."/>
            <person name="Ohta H."/>
        </authorList>
    </citation>
    <scope>NUCLEOTIDE SEQUENCE [LARGE SCALE GENOMIC DNA]</scope>
    <source>
        <strain evidence="7 8">NIES-2285</strain>
    </source>
</reference>
<feature type="compositionally biased region" description="Acidic residues" evidence="4">
    <location>
        <begin position="225"/>
        <end position="234"/>
    </location>
</feature>
<evidence type="ECO:0000256" key="3">
    <source>
        <dbReference type="PROSITE-ProRule" id="PRU00042"/>
    </source>
</evidence>